<keyword evidence="11" id="KW-0804">Transcription</keyword>
<accession>X1PJV6</accession>
<dbReference type="GO" id="GO:0006269">
    <property type="term" value="P:DNA replication, synthesis of primer"/>
    <property type="evidence" value="ECO:0007669"/>
    <property type="project" value="UniProtKB-KW"/>
</dbReference>
<dbReference type="SUPFAM" id="SSF56731">
    <property type="entry name" value="DNA primase core"/>
    <property type="match status" value="1"/>
</dbReference>
<feature type="domain" description="Toprim" evidence="13">
    <location>
        <begin position="137"/>
        <end position="219"/>
    </location>
</feature>
<dbReference type="InterPro" id="IPR034151">
    <property type="entry name" value="TOPRIM_DnaG_bac"/>
</dbReference>
<evidence type="ECO:0000259" key="13">
    <source>
        <dbReference type="PROSITE" id="PS50880"/>
    </source>
</evidence>
<dbReference type="Gene3D" id="3.90.980.10">
    <property type="entry name" value="DNA primase, catalytic core, N-terminal domain"/>
    <property type="match status" value="1"/>
</dbReference>
<dbReference type="InterPro" id="IPR050219">
    <property type="entry name" value="DnaG_primase"/>
</dbReference>
<dbReference type="CDD" id="cd03364">
    <property type="entry name" value="TOPRIM_DnaG_primases"/>
    <property type="match status" value="1"/>
</dbReference>
<keyword evidence="4" id="KW-0548">Nucleotidyltransferase</keyword>
<dbReference type="AlphaFoldDB" id="X1PJV6"/>
<comment type="caution">
    <text evidence="14">The sequence shown here is derived from an EMBL/GenBank/DDBJ whole genome shotgun (WGS) entry which is preliminary data.</text>
</comment>
<evidence type="ECO:0000256" key="10">
    <source>
        <dbReference type="ARBA" id="ARBA00023125"/>
    </source>
</evidence>
<feature type="region of interest" description="Disordered" evidence="12">
    <location>
        <begin position="193"/>
        <end position="226"/>
    </location>
</feature>
<evidence type="ECO:0000256" key="4">
    <source>
        <dbReference type="ARBA" id="ARBA00022695"/>
    </source>
</evidence>
<dbReference type="GO" id="GO:1990077">
    <property type="term" value="C:primosome complex"/>
    <property type="evidence" value="ECO:0007669"/>
    <property type="project" value="UniProtKB-KW"/>
</dbReference>
<dbReference type="GO" id="GO:0005737">
    <property type="term" value="C:cytoplasm"/>
    <property type="evidence" value="ECO:0007669"/>
    <property type="project" value="TreeGrafter"/>
</dbReference>
<reference evidence="14" key="1">
    <citation type="journal article" date="2014" name="Front. Microbiol.">
        <title>High frequency of phylogenetically diverse reductive dehalogenase-homologous genes in deep subseafloor sedimentary metagenomes.</title>
        <authorList>
            <person name="Kawai M."/>
            <person name="Futagami T."/>
            <person name="Toyoda A."/>
            <person name="Takaki Y."/>
            <person name="Nishi S."/>
            <person name="Hori S."/>
            <person name="Arai W."/>
            <person name="Tsubouchi T."/>
            <person name="Morono Y."/>
            <person name="Uchiyama I."/>
            <person name="Ito T."/>
            <person name="Fujiyama A."/>
            <person name="Inagaki F."/>
            <person name="Takami H."/>
        </authorList>
    </citation>
    <scope>NUCLEOTIDE SEQUENCE</scope>
    <source>
        <strain evidence="14">Expedition CK06-06</strain>
    </source>
</reference>
<evidence type="ECO:0000256" key="1">
    <source>
        <dbReference type="ARBA" id="ARBA00022478"/>
    </source>
</evidence>
<dbReference type="GO" id="GO:0003677">
    <property type="term" value="F:DNA binding"/>
    <property type="evidence" value="ECO:0007669"/>
    <property type="project" value="UniProtKB-KW"/>
</dbReference>
<dbReference type="Gene3D" id="3.40.1360.10">
    <property type="match status" value="1"/>
</dbReference>
<keyword evidence="10" id="KW-0238">DNA-binding</keyword>
<dbReference type="InterPro" id="IPR037068">
    <property type="entry name" value="DNA_primase_core_N_sf"/>
</dbReference>
<evidence type="ECO:0000256" key="8">
    <source>
        <dbReference type="ARBA" id="ARBA00022833"/>
    </source>
</evidence>
<dbReference type="EMBL" id="BARV01036661">
    <property type="protein sequence ID" value="GAI56123.1"/>
    <property type="molecule type" value="Genomic_DNA"/>
</dbReference>
<dbReference type="GO" id="GO:0000428">
    <property type="term" value="C:DNA-directed RNA polymerase complex"/>
    <property type="evidence" value="ECO:0007669"/>
    <property type="project" value="UniProtKB-KW"/>
</dbReference>
<keyword evidence="9" id="KW-0460">Magnesium</keyword>
<keyword evidence="5" id="KW-0235">DNA replication</keyword>
<protein>
    <recommendedName>
        <fullName evidence="13">Toprim domain-containing protein</fullName>
    </recommendedName>
</protein>
<evidence type="ECO:0000256" key="12">
    <source>
        <dbReference type="SAM" id="MobiDB-lite"/>
    </source>
</evidence>
<dbReference type="Pfam" id="PF13155">
    <property type="entry name" value="Toprim_2"/>
    <property type="match status" value="1"/>
</dbReference>
<dbReference type="SMART" id="SM00493">
    <property type="entry name" value="TOPRIM"/>
    <property type="match status" value="1"/>
</dbReference>
<evidence type="ECO:0000256" key="3">
    <source>
        <dbReference type="ARBA" id="ARBA00022679"/>
    </source>
</evidence>
<evidence type="ECO:0000256" key="6">
    <source>
        <dbReference type="ARBA" id="ARBA00022723"/>
    </source>
</evidence>
<dbReference type="PANTHER" id="PTHR30313">
    <property type="entry name" value="DNA PRIMASE"/>
    <property type="match status" value="1"/>
</dbReference>
<dbReference type="GO" id="GO:0008270">
    <property type="term" value="F:zinc ion binding"/>
    <property type="evidence" value="ECO:0007669"/>
    <property type="project" value="UniProtKB-KW"/>
</dbReference>
<dbReference type="PANTHER" id="PTHR30313:SF2">
    <property type="entry name" value="DNA PRIMASE"/>
    <property type="match status" value="1"/>
</dbReference>
<proteinExistence type="predicted"/>
<evidence type="ECO:0000313" key="14">
    <source>
        <dbReference type="EMBL" id="GAI56123.1"/>
    </source>
</evidence>
<keyword evidence="2" id="KW-0639">Primosome</keyword>
<dbReference type="InterPro" id="IPR013264">
    <property type="entry name" value="DNAG_N"/>
</dbReference>
<feature type="non-terminal residue" evidence="14">
    <location>
        <position position="1"/>
    </location>
</feature>
<feature type="non-terminal residue" evidence="14">
    <location>
        <position position="226"/>
    </location>
</feature>
<keyword evidence="3" id="KW-0808">Transferase</keyword>
<gene>
    <name evidence="14" type="ORF">S06H3_56907</name>
</gene>
<name>X1PJV6_9ZZZZ</name>
<evidence type="ECO:0000256" key="2">
    <source>
        <dbReference type="ARBA" id="ARBA00022515"/>
    </source>
</evidence>
<dbReference type="Pfam" id="PF08275">
    <property type="entry name" value="DNAG_N"/>
    <property type="match status" value="1"/>
</dbReference>
<organism evidence="14">
    <name type="scientific">marine sediment metagenome</name>
    <dbReference type="NCBI Taxonomy" id="412755"/>
    <lineage>
        <taxon>unclassified sequences</taxon>
        <taxon>metagenomes</taxon>
        <taxon>ecological metagenomes</taxon>
    </lineage>
</organism>
<keyword evidence="7" id="KW-0863">Zinc-finger</keyword>
<keyword evidence="6" id="KW-0479">Metal-binding</keyword>
<keyword evidence="1" id="KW-0240">DNA-directed RNA polymerase</keyword>
<dbReference type="InterPro" id="IPR006171">
    <property type="entry name" value="TOPRIM_dom"/>
</dbReference>
<dbReference type="GO" id="GO:0016779">
    <property type="term" value="F:nucleotidyltransferase activity"/>
    <property type="evidence" value="ECO:0007669"/>
    <property type="project" value="UniProtKB-KW"/>
</dbReference>
<keyword evidence="8" id="KW-0862">Zinc</keyword>
<dbReference type="FunFam" id="3.90.980.10:FF:000001">
    <property type="entry name" value="DNA primase"/>
    <property type="match status" value="1"/>
</dbReference>
<evidence type="ECO:0000256" key="9">
    <source>
        <dbReference type="ARBA" id="ARBA00022842"/>
    </source>
</evidence>
<evidence type="ECO:0000256" key="11">
    <source>
        <dbReference type="ARBA" id="ARBA00023163"/>
    </source>
</evidence>
<sequence length="226" mass="24997">AQYFHNLLLNSPEGEKARSYVAGRGFSAKTIADFQLGFSLNSWDSLKQYLLERDYTESELLTAGLVSEAENGRTHDRFRNKLMFPILDIRGRVIGFGSRVLDDSLPKYINSPQTPTFDKSSSLYAINLAAATIRQQDMAVIVEGYMDVITAHQNGFSNVVACMGTSITEKQVSAVKRLTRNIVLAMDADAAGQEATKRGGETAIQASEQDLEEERDIDPNRPILSL</sequence>
<evidence type="ECO:0000256" key="7">
    <source>
        <dbReference type="ARBA" id="ARBA00022771"/>
    </source>
</evidence>
<dbReference type="PROSITE" id="PS50880">
    <property type="entry name" value="TOPRIM"/>
    <property type="match status" value="1"/>
</dbReference>
<evidence type="ECO:0000256" key="5">
    <source>
        <dbReference type="ARBA" id="ARBA00022705"/>
    </source>
</evidence>